<feature type="compositionally biased region" description="Basic and acidic residues" evidence="1">
    <location>
        <begin position="161"/>
        <end position="175"/>
    </location>
</feature>
<proteinExistence type="predicted"/>
<evidence type="ECO:0000256" key="1">
    <source>
        <dbReference type="SAM" id="MobiDB-lite"/>
    </source>
</evidence>
<dbReference type="EMBL" id="CAJNIZ010020125">
    <property type="protein sequence ID" value="CAE7436798.1"/>
    <property type="molecule type" value="Genomic_DNA"/>
</dbReference>
<feature type="compositionally biased region" description="Low complexity" evidence="1">
    <location>
        <begin position="1"/>
        <end position="19"/>
    </location>
</feature>
<dbReference type="AlphaFoldDB" id="A0A812RGX0"/>
<feature type="compositionally biased region" description="Basic and acidic residues" evidence="1">
    <location>
        <begin position="201"/>
        <end position="210"/>
    </location>
</feature>
<evidence type="ECO:0000313" key="2">
    <source>
        <dbReference type="EMBL" id="CAE7436798.1"/>
    </source>
</evidence>
<name>A0A812RGX0_SYMPI</name>
<comment type="caution">
    <text evidence="2">The sequence shown here is derived from an EMBL/GenBank/DDBJ whole genome shotgun (WGS) entry which is preliminary data.</text>
</comment>
<dbReference type="Proteomes" id="UP000649617">
    <property type="component" value="Unassembled WGS sequence"/>
</dbReference>
<reference evidence="2" key="1">
    <citation type="submission" date="2021-02" db="EMBL/GenBank/DDBJ databases">
        <authorList>
            <person name="Dougan E. K."/>
            <person name="Rhodes N."/>
            <person name="Thang M."/>
            <person name="Chan C."/>
        </authorList>
    </citation>
    <scope>NUCLEOTIDE SEQUENCE</scope>
</reference>
<feature type="region of interest" description="Disordered" evidence="1">
    <location>
        <begin position="1"/>
        <end position="102"/>
    </location>
</feature>
<feature type="compositionally biased region" description="Polar residues" evidence="1">
    <location>
        <begin position="57"/>
        <end position="66"/>
    </location>
</feature>
<evidence type="ECO:0000313" key="3">
    <source>
        <dbReference type="Proteomes" id="UP000649617"/>
    </source>
</evidence>
<dbReference type="OrthoDB" id="442343at2759"/>
<keyword evidence="3" id="KW-1185">Reference proteome</keyword>
<accession>A0A812RGX0</accession>
<feature type="compositionally biased region" description="Basic and acidic residues" evidence="1">
    <location>
        <begin position="233"/>
        <end position="242"/>
    </location>
</feature>
<feature type="compositionally biased region" description="Polar residues" evidence="1">
    <location>
        <begin position="79"/>
        <end position="88"/>
    </location>
</feature>
<protein>
    <recommendedName>
        <fullName evidence="4">Calpain inhibitor</fullName>
    </recommendedName>
</protein>
<organism evidence="2 3">
    <name type="scientific">Symbiodinium pilosum</name>
    <name type="common">Dinoflagellate</name>
    <dbReference type="NCBI Taxonomy" id="2952"/>
    <lineage>
        <taxon>Eukaryota</taxon>
        <taxon>Sar</taxon>
        <taxon>Alveolata</taxon>
        <taxon>Dinophyceae</taxon>
        <taxon>Suessiales</taxon>
        <taxon>Symbiodiniaceae</taxon>
        <taxon>Symbiodinium</taxon>
    </lineage>
</organism>
<evidence type="ECO:0008006" key="4">
    <source>
        <dbReference type="Google" id="ProtNLM"/>
    </source>
</evidence>
<feature type="region of interest" description="Disordered" evidence="1">
    <location>
        <begin position="135"/>
        <end position="280"/>
    </location>
</feature>
<gene>
    <name evidence="2" type="ORF">SPIL2461_LOCUS10669</name>
</gene>
<sequence length="280" mass="28667">MALEARASVVAVASPALTVETFSGRPRPAPLKTEDEKSLPTVAEDGEGKEAELGDPTPTSKGSTQGKGRPTKSPAAGSASASVDSPMNGSGALDASSSQVSASCNEMSIGMDYSVELSTELDEKCDFVEPVKPVAKRGLGGFNAPSTTVGTIEEDAEEAEELRTSEKQEKPKEQVPDGSGKSASDVIAQLKPAPDALDALMPKEEVKAKGGGDALDSLMSSAKPGSMANPSPKAKEAAKSEEKDEDDYGDASFDGSMSVPESIHEGAGSGSDAWASEEDV</sequence>